<evidence type="ECO:0000256" key="4">
    <source>
        <dbReference type="ARBA" id="ARBA00022989"/>
    </source>
</evidence>
<dbReference type="InterPro" id="IPR027417">
    <property type="entry name" value="P-loop_NTPase"/>
</dbReference>
<dbReference type="Proteomes" id="UP000198418">
    <property type="component" value="Unassembled WGS sequence"/>
</dbReference>
<protein>
    <submittedName>
        <fullName evidence="10">Putative ATP-binding cassette transporter</fullName>
    </submittedName>
</protein>
<dbReference type="Pfam" id="PF06472">
    <property type="entry name" value="ABC_membrane_2"/>
    <property type="match status" value="1"/>
</dbReference>
<sequence length="595" mass="64609">MMAAENQTGSTLPRQMAQLLAVIGESDARAKIFALLGALVAVVVATAYAQIILNAWNQPFYDALARKDAGLFVDQLVVFARIAGFMLVLNVAQAWLAQHTKIALRCAVADRLLSQWLAPLIAVRLSQAGEVGENPDQRIHEDVRHLAELTTDLGVGLLQSTLLLLTFAGVLWTLSGSLTLAMGDRVFAAPGYMLWCALLYSGLAALLSWRVGRPLIRLNENRYSEEAKLRSALVRVSEEIENITINGAESEAAGALKKLFAQVVAVMKRIAFATTGLTWVTAGVGWFAIVAPILIASPGYFRGDMTFGKLMMIVGAFNQVQGALGWFVNNFSAIADWRATLSRVVGFHGVLTRLQTVGEASRIEVEGGHEDSFVLTDLWIATAGGRKQLGDRHLVVQAGDRVAITGDAESERALFLAIAGLWPWGGGHIARPHRQSIVFMSRTGSVAPGRLRLSLTFPHPPNAYDDQTLRAALTAVGLERFAHAIDVEDRWDRRLSDDEKQRVAMARTLLVKPRWLVIHRALASFDPTSLARIADTFSNEMPDVGVIYIGDPPTPKFFTRAVDLAAQDATAPATSHAGVAPSMPETTRPARSIIL</sequence>
<evidence type="ECO:0000313" key="11">
    <source>
        <dbReference type="Proteomes" id="UP000198418"/>
    </source>
</evidence>
<keyword evidence="10" id="KW-0067">ATP-binding</keyword>
<dbReference type="PANTHER" id="PTHR11384">
    <property type="entry name" value="ATP-BINDING CASSETTE, SUB-FAMILY D MEMBER"/>
    <property type="match status" value="1"/>
</dbReference>
<gene>
    <name evidence="10" type="ORF">SAMN06265338_101176</name>
</gene>
<dbReference type="GO" id="GO:0016887">
    <property type="term" value="F:ATP hydrolysis activity"/>
    <property type="evidence" value="ECO:0007669"/>
    <property type="project" value="InterPro"/>
</dbReference>
<accession>A0A212PY73</accession>
<comment type="subcellular location">
    <subcellularLocation>
        <location evidence="1">Cell membrane</location>
        <topology evidence="1">Multi-pass membrane protein</topology>
    </subcellularLocation>
</comment>
<feature type="domain" description="ABC transmembrane type-1" evidence="9">
    <location>
        <begin position="38"/>
        <end position="336"/>
    </location>
</feature>
<evidence type="ECO:0000256" key="7">
    <source>
        <dbReference type="SAM" id="Phobius"/>
    </source>
</evidence>
<feature type="transmembrane region" description="Helical" evidence="7">
    <location>
        <begin position="277"/>
        <end position="301"/>
    </location>
</feature>
<evidence type="ECO:0000256" key="3">
    <source>
        <dbReference type="ARBA" id="ARBA00022692"/>
    </source>
</evidence>
<evidence type="ECO:0000256" key="5">
    <source>
        <dbReference type="ARBA" id="ARBA00023136"/>
    </source>
</evidence>
<evidence type="ECO:0000256" key="6">
    <source>
        <dbReference type="SAM" id="MobiDB-lite"/>
    </source>
</evidence>
<dbReference type="AlphaFoldDB" id="A0A212PY73"/>
<evidence type="ECO:0000256" key="2">
    <source>
        <dbReference type="ARBA" id="ARBA00022448"/>
    </source>
</evidence>
<evidence type="ECO:0000259" key="8">
    <source>
        <dbReference type="PROSITE" id="PS50893"/>
    </source>
</evidence>
<dbReference type="SUPFAM" id="SSF52540">
    <property type="entry name" value="P-loop containing nucleoside triphosphate hydrolases"/>
    <property type="match status" value="1"/>
</dbReference>
<keyword evidence="2" id="KW-0813">Transport</keyword>
<dbReference type="InterPro" id="IPR003439">
    <property type="entry name" value="ABC_transporter-like_ATP-bd"/>
</dbReference>
<dbReference type="InterPro" id="IPR036640">
    <property type="entry name" value="ABC1_TM_sf"/>
</dbReference>
<dbReference type="GO" id="GO:0140359">
    <property type="term" value="F:ABC-type transporter activity"/>
    <property type="evidence" value="ECO:0007669"/>
    <property type="project" value="InterPro"/>
</dbReference>
<feature type="transmembrane region" description="Helical" evidence="7">
    <location>
        <begin position="153"/>
        <end position="172"/>
    </location>
</feature>
<dbReference type="InterPro" id="IPR011527">
    <property type="entry name" value="ABC1_TM_dom"/>
</dbReference>
<dbReference type="PROSITE" id="PS50893">
    <property type="entry name" value="ABC_TRANSPORTER_2"/>
    <property type="match status" value="1"/>
</dbReference>
<reference evidence="11" key="1">
    <citation type="submission" date="2017-06" db="EMBL/GenBank/DDBJ databases">
        <authorList>
            <person name="Varghese N."/>
            <person name="Submissions S."/>
        </authorList>
    </citation>
    <scope>NUCLEOTIDE SEQUENCE [LARGE SCALE GENOMIC DNA]</scope>
    <source>
        <strain evidence="11">DSM 137</strain>
    </source>
</reference>
<dbReference type="GO" id="GO:0005524">
    <property type="term" value="F:ATP binding"/>
    <property type="evidence" value="ECO:0007669"/>
    <property type="project" value="UniProtKB-KW"/>
</dbReference>
<keyword evidence="3 7" id="KW-0812">Transmembrane</keyword>
<keyword evidence="5 7" id="KW-0472">Membrane</keyword>
<feature type="transmembrane region" description="Helical" evidence="7">
    <location>
        <begin position="76"/>
        <end position="96"/>
    </location>
</feature>
<keyword evidence="11" id="KW-1185">Reference proteome</keyword>
<dbReference type="Gene3D" id="1.20.1560.10">
    <property type="entry name" value="ABC transporter type 1, transmembrane domain"/>
    <property type="match status" value="1"/>
</dbReference>
<dbReference type="InterPro" id="IPR050835">
    <property type="entry name" value="ABC_transporter_sub-D"/>
</dbReference>
<organism evidence="10 11">
    <name type="scientific">Rhodoblastus acidophilus</name>
    <name type="common">Rhodopseudomonas acidophila</name>
    <dbReference type="NCBI Taxonomy" id="1074"/>
    <lineage>
        <taxon>Bacteria</taxon>
        <taxon>Pseudomonadati</taxon>
        <taxon>Pseudomonadota</taxon>
        <taxon>Alphaproteobacteria</taxon>
        <taxon>Hyphomicrobiales</taxon>
        <taxon>Rhodoblastaceae</taxon>
        <taxon>Rhodoblastus</taxon>
    </lineage>
</organism>
<feature type="domain" description="ABC transporter" evidence="8">
    <location>
        <begin position="373"/>
        <end position="595"/>
    </location>
</feature>
<proteinExistence type="predicted"/>
<keyword evidence="10" id="KW-0547">Nucleotide-binding</keyword>
<dbReference type="GO" id="GO:0005886">
    <property type="term" value="C:plasma membrane"/>
    <property type="evidence" value="ECO:0007669"/>
    <property type="project" value="UniProtKB-SubCell"/>
</dbReference>
<name>A0A212PY73_RHOAC</name>
<evidence type="ECO:0000313" key="10">
    <source>
        <dbReference type="EMBL" id="SNB52061.1"/>
    </source>
</evidence>
<feature type="transmembrane region" description="Helical" evidence="7">
    <location>
        <begin position="32"/>
        <end position="56"/>
    </location>
</feature>
<dbReference type="SUPFAM" id="SSF90123">
    <property type="entry name" value="ABC transporter transmembrane region"/>
    <property type="match status" value="1"/>
</dbReference>
<evidence type="ECO:0000256" key="1">
    <source>
        <dbReference type="ARBA" id="ARBA00004651"/>
    </source>
</evidence>
<dbReference type="PANTHER" id="PTHR11384:SF59">
    <property type="entry name" value="LYSOSOMAL COBALAMIN TRANSPORTER ABCD4"/>
    <property type="match status" value="1"/>
</dbReference>
<keyword evidence="4 7" id="KW-1133">Transmembrane helix</keyword>
<evidence type="ECO:0000259" key="9">
    <source>
        <dbReference type="PROSITE" id="PS50929"/>
    </source>
</evidence>
<feature type="transmembrane region" description="Helical" evidence="7">
    <location>
        <begin position="192"/>
        <end position="212"/>
    </location>
</feature>
<dbReference type="EMBL" id="FYDG01000001">
    <property type="protein sequence ID" value="SNB52061.1"/>
    <property type="molecule type" value="Genomic_DNA"/>
</dbReference>
<dbReference type="Gene3D" id="3.40.50.300">
    <property type="entry name" value="P-loop containing nucleotide triphosphate hydrolases"/>
    <property type="match status" value="1"/>
</dbReference>
<dbReference type="PROSITE" id="PS50929">
    <property type="entry name" value="ABC_TM1F"/>
    <property type="match status" value="1"/>
</dbReference>
<feature type="region of interest" description="Disordered" evidence="6">
    <location>
        <begin position="571"/>
        <end position="595"/>
    </location>
</feature>